<feature type="compositionally biased region" description="Basic residues" evidence="22">
    <location>
        <begin position="449"/>
        <end position="460"/>
    </location>
</feature>
<dbReference type="InterPro" id="IPR016435">
    <property type="entry name" value="DPH1/DPH2"/>
</dbReference>
<dbReference type="GO" id="GO:0051536">
    <property type="term" value="F:iron-sulfur cluster binding"/>
    <property type="evidence" value="ECO:0007669"/>
    <property type="project" value="UniProtKB-KW"/>
</dbReference>
<feature type="transmembrane region" description="Helical" evidence="23">
    <location>
        <begin position="779"/>
        <end position="799"/>
    </location>
</feature>
<keyword evidence="9" id="KW-0479">Metal-binding</keyword>
<evidence type="ECO:0000313" key="25">
    <source>
        <dbReference type="Proteomes" id="UP000007796"/>
    </source>
</evidence>
<keyword evidence="12" id="KW-0408">Iron</keyword>
<evidence type="ECO:0000256" key="20">
    <source>
        <dbReference type="ARBA" id="ARBA00054092"/>
    </source>
</evidence>
<feature type="transmembrane region" description="Helical" evidence="23">
    <location>
        <begin position="288"/>
        <end position="310"/>
    </location>
</feature>
<dbReference type="GO" id="GO:0034203">
    <property type="term" value="P:glycolipid translocation"/>
    <property type="evidence" value="ECO:0007669"/>
    <property type="project" value="TreeGrafter"/>
</dbReference>
<evidence type="ECO:0000256" key="15">
    <source>
        <dbReference type="ARBA" id="ARBA00032573"/>
    </source>
</evidence>
<evidence type="ECO:0000256" key="13">
    <source>
        <dbReference type="ARBA" id="ARBA00023014"/>
    </source>
</evidence>
<evidence type="ECO:0000256" key="23">
    <source>
        <dbReference type="SAM" id="Phobius"/>
    </source>
</evidence>
<dbReference type="InterPro" id="IPR010014">
    <property type="entry name" value="DHP2"/>
</dbReference>
<dbReference type="UniPathway" id="UPA00559"/>
<dbReference type="InParanoid" id="F0XHU1"/>
<evidence type="ECO:0000256" key="4">
    <source>
        <dbReference type="ARBA" id="ARBA00005156"/>
    </source>
</evidence>
<dbReference type="NCBIfam" id="TIGR00322">
    <property type="entry name" value="diphth2_R"/>
    <property type="match status" value="1"/>
</dbReference>
<evidence type="ECO:0000256" key="21">
    <source>
        <dbReference type="ARBA" id="ARBA00080784"/>
    </source>
</evidence>
<evidence type="ECO:0000256" key="3">
    <source>
        <dbReference type="ARBA" id="ARBA00004922"/>
    </source>
</evidence>
<feature type="transmembrane region" description="Helical" evidence="23">
    <location>
        <begin position="990"/>
        <end position="1010"/>
    </location>
</feature>
<dbReference type="eggNOG" id="KOG2864">
    <property type="taxonomic scope" value="Eukaryota"/>
</dbReference>
<evidence type="ECO:0000256" key="9">
    <source>
        <dbReference type="ARBA" id="ARBA00022723"/>
    </source>
</evidence>
<dbReference type="SFLD" id="SFLDS00032">
    <property type="entry name" value="Radical_SAM_3-amino-3-carboxyp"/>
    <property type="match status" value="3"/>
</dbReference>
<comment type="similarity">
    <text evidence="6">Belongs to the RFT1 family.</text>
</comment>
<evidence type="ECO:0000256" key="22">
    <source>
        <dbReference type="SAM" id="MobiDB-lite"/>
    </source>
</evidence>
<gene>
    <name evidence="24" type="ORF">CMQ_2621</name>
</gene>
<evidence type="ECO:0000256" key="12">
    <source>
        <dbReference type="ARBA" id="ARBA00023004"/>
    </source>
</evidence>
<evidence type="ECO:0000256" key="19">
    <source>
        <dbReference type="ARBA" id="ARBA00045912"/>
    </source>
</evidence>
<dbReference type="Gene3D" id="3.40.50.11860">
    <property type="entry name" value="Diphthamide synthesis DPH1/DPH2 domain 3"/>
    <property type="match status" value="1"/>
</dbReference>
<feature type="transmembrane region" description="Helical" evidence="23">
    <location>
        <begin position="950"/>
        <end position="970"/>
    </location>
</feature>
<dbReference type="EMBL" id="GL629769">
    <property type="protein sequence ID" value="EFX02692.1"/>
    <property type="molecule type" value="Genomic_DNA"/>
</dbReference>
<protein>
    <recommendedName>
        <fullName evidence="7">2-(3-amino-3-carboxypropyl)histidine synthase subunit 2</fullName>
    </recommendedName>
    <alternativeName>
        <fullName evidence="15">Diphthamide biosynthesis protein 2</fullName>
    </alternativeName>
    <alternativeName>
        <fullName evidence="16">Diphtheria toxin resistance protein 2</fullName>
    </alternativeName>
    <alternativeName>
        <fullName evidence="18">Man(5)GlcNAc(2)-PP-dolichol translocation protein RFT1</fullName>
    </alternativeName>
    <alternativeName>
        <fullName evidence="21">S-adenosyl-L-methionine:L-histidine 3-amino-3-carboxypropyltransferase 2</fullName>
    </alternativeName>
</protein>
<dbReference type="InterPro" id="IPR042263">
    <property type="entry name" value="DPH1/DPH2_1"/>
</dbReference>
<keyword evidence="11 23" id="KW-1133">Transmembrane helix</keyword>
<name>F0XHU1_GROCL</name>
<feature type="transmembrane region" description="Helical" evidence="23">
    <location>
        <begin position="677"/>
        <end position="699"/>
    </location>
</feature>
<evidence type="ECO:0000256" key="18">
    <source>
        <dbReference type="ARBA" id="ARBA00044793"/>
    </source>
</evidence>
<evidence type="ECO:0000256" key="10">
    <source>
        <dbReference type="ARBA" id="ARBA00022824"/>
    </source>
</evidence>
<keyword evidence="13" id="KW-0411">Iron-sulfur</keyword>
<dbReference type="eggNOG" id="KOG2648">
    <property type="taxonomic scope" value="Eukaryota"/>
</dbReference>
<comment type="function">
    <text evidence="20">Required for the first step of diphthamide biosynthesis, a post-translational modification of histidine which occurs in elongation factor 2. DPH1 and DPH2 transfer a 3-amino-3-carboxypropyl (ACP) group from S-adenosyl-L-methionine (SAM) to a histidine residue, the reaction is assisted by a reduction system comprising DPH3 and a NADH-dependent reductase, predominantly CBR1. Facilitates the reduction of the catalytic iron-sulfur cluster found in the DPH1 subunit.</text>
</comment>
<dbReference type="Pfam" id="PF01866">
    <property type="entry name" value="Diphthamide_syn"/>
    <property type="match status" value="1"/>
</dbReference>
<dbReference type="FunFam" id="3.40.50.11860:FF:000001">
    <property type="entry name" value="2-(3-amino-3-carboxypropyl)histidine synthase subunit 2"/>
    <property type="match status" value="1"/>
</dbReference>
<dbReference type="STRING" id="655863.F0XHU1"/>
<comment type="similarity">
    <text evidence="5">Belongs to the DPH1/DPH2 family. DPH2 subfamily.</text>
</comment>
<dbReference type="PANTHER" id="PTHR13117:SF5">
    <property type="entry name" value="PROTEIN RFT1 HOMOLOG"/>
    <property type="match status" value="1"/>
</dbReference>
<evidence type="ECO:0000256" key="6">
    <source>
        <dbReference type="ARBA" id="ARBA00010288"/>
    </source>
</evidence>
<comment type="pathway">
    <text evidence="4">Protein modification; peptidyl-diphthamide biosynthesis.</text>
</comment>
<dbReference type="InterPro" id="IPR042265">
    <property type="entry name" value="DPH1/DPH2_3"/>
</dbReference>
<evidence type="ECO:0000256" key="1">
    <source>
        <dbReference type="ARBA" id="ARBA00001966"/>
    </source>
</evidence>
<proteinExistence type="inferred from homology"/>
<feature type="transmembrane region" description="Helical" evidence="23">
    <location>
        <begin position="752"/>
        <end position="773"/>
    </location>
</feature>
<dbReference type="GeneID" id="25975631"/>
<keyword evidence="14 23" id="KW-0472">Membrane</keyword>
<dbReference type="GO" id="GO:0090560">
    <property type="term" value="F:2-(3-amino-3-carboxypropyl)histidine synthase activity"/>
    <property type="evidence" value="ECO:0007669"/>
    <property type="project" value="InterPro"/>
</dbReference>
<organism evidence="25">
    <name type="scientific">Grosmannia clavigera (strain kw1407 / UAMH 11150)</name>
    <name type="common">Blue stain fungus</name>
    <name type="synonym">Graphiocladiella clavigera</name>
    <dbReference type="NCBI Taxonomy" id="655863"/>
    <lineage>
        <taxon>Eukaryota</taxon>
        <taxon>Fungi</taxon>
        <taxon>Dikarya</taxon>
        <taxon>Ascomycota</taxon>
        <taxon>Pezizomycotina</taxon>
        <taxon>Sordariomycetes</taxon>
        <taxon>Sordariomycetidae</taxon>
        <taxon>Ophiostomatales</taxon>
        <taxon>Ophiostomataceae</taxon>
        <taxon>Leptographium</taxon>
    </lineage>
</organism>
<feature type="transmembrane region" description="Helical" evidence="23">
    <location>
        <begin position="1047"/>
        <end position="1067"/>
    </location>
</feature>
<dbReference type="InterPro" id="IPR007594">
    <property type="entry name" value="RFT1"/>
</dbReference>
<evidence type="ECO:0000256" key="2">
    <source>
        <dbReference type="ARBA" id="ARBA00004477"/>
    </source>
</evidence>
<keyword evidence="10" id="KW-0256">Endoplasmic reticulum</keyword>
<dbReference type="Proteomes" id="UP000007796">
    <property type="component" value="Unassembled WGS sequence"/>
</dbReference>
<feature type="transmembrane region" description="Helical" evidence="23">
    <location>
        <begin position="611"/>
        <end position="634"/>
    </location>
</feature>
<accession>F0XHU1</accession>
<evidence type="ECO:0000313" key="24">
    <source>
        <dbReference type="EMBL" id="EFX02692.1"/>
    </source>
</evidence>
<evidence type="ECO:0000256" key="7">
    <source>
        <dbReference type="ARBA" id="ARBA00021914"/>
    </source>
</evidence>
<evidence type="ECO:0000256" key="16">
    <source>
        <dbReference type="ARBA" id="ARBA00032791"/>
    </source>
</evidence>
<comment type="function">
    <text evidence="19">Intramembrane glycolipid transporter that operates in the biosynthetic pathway of dolichol-linked oligosaccharides, the glycan precursors employed in protein asparagine (N)-glycosylation. The sequential addition of sugars to dolichol pyrophosphate produces dolichol-linked oligosaccharides containing fourteen sugars, including two GlcNAcs, nine mannoses and three glucoses. Once assembled, the oligosaccharide is transferred from the lipid to nascent proteins by oligosaccharyltransferases. The assembly of dolichol-linked oligosaccharides begins on the cytosolic side of the endoplasmic reticulum membrane and finishes in its lumen. RFT1 could mediate the translocation of the cytosolically oriented intermediate DolPP-GlcNAc2Man5, produced by ALG11, into the ER lumen where dolichol-linked oligosaccharides assembly continues. However, the intramembrane lipid transporter activity could not be confirmed in vitro.</text>
</comment>
<reference evidence="24 25" key="1">
    <citation type="journal article" date="2011" name="Proc. Natl. Acad. Sci. U.S.A.">
        <title>Genome and transcriptome analyses of the mountain pine beetle-fungal symbiont Grosmannia clavigera, a lodgepole pine pathogen.</title>
        <authorList>
            <person name="DiGuistini S."/>
            <person name="Wang Y."/>
            <person name="Liao N.Y."/>
            <person name="Taylor G."/>
            <person name="Tanguay P."/>
            <person name="Feau N."/>
            <person name="Henrissat B."/>
            <person name="Chan S.K."/>
            <person name="Hesse-Orce U."/>
            <person name="Alamouti S.M."/>
            <person name="Tsui C.K.M."/>
            <person name="Docking R.T."/>
            <person name="Levasseur A."/>
            <person name="Haridas S."/>
            <person name="Robertson G."/>
            <person name="Birol I."/>
            <person name="Holt R.A."/>
            <person name="Marra M.A."/>
            <person name="Hamelin R.C."/>
            <person name="Hirst M."/>
            <person name="Jones S.J.M."/>
            <person name="Bohlmann J."/>
            <person name="Breuil C."/>
        </authorList>
    </citation>
    <scope>NUCLEOTIDE SEQUENCE [LARGE SCALE GENOMIC DNA]</scope>
    <source>
        <strain evidence="25">kw1407 / UAMH 11150</strain>
    </source>
</reference>
<dbReference type="FunFam" id="3.40.50.11840:FF:000002">
    <property type="entry name" value="2-(3-amino-3-carboxypropyl)histidine synthase subunit 2"/>
    <property type="match status" value="1"/>
</dbReference>
<comment type="subunit">
    <text evidence="17">Component of the 2-(3-amino-3-carboxypropyl)histidine synthase complex composed of DPH1, DPH2, DPH3 and a NADH-dependent reductase, predominantly CBR1.</text>
</comment>
<keyword evidence="25" id="KW-1185">Reference proteome</keyword>
<evidence type="ECO:0000256" key="17">
    <source>
        <dbReference type="ARBA" id="ARBA00034128"/>
    </source>
</evidence>
<dbReference type="OrthoDB" id="449241at2759"/>
<feature type="compositionally biased region" description="Basic and acidic residues" evidence="22">
    <location>
        <begin position="647"/>
        <end position="664"/>
    </location>
</feature>
<dbReference type="Pfam" id="PF04506">
    <property type="entry name" value="Rft-1"/>
    <property type="match status" value="1"/>
</dbReference>
<dbReference type="HOGENOM" id="CLU_278232_0_0_1"/>
<dbReference type="Gene3D" id="3.40.50.11840">
    <property type="entry name" value="Diphthamide synthesis DPH1/DPH2 domain 1"/>
    <property type="match status" value="1"/>
</dbReference>
<dbReference type="PANTHER" id="PTHR13117">
    <property type="entry name" value="ENDOPLASMIC RETICULUM MULTISPAN TRANSMEMBRANE PROTEIN-RELATED"/>
    <property type="match status" value="1"/>
</dbReference>
<dbReference type="SFLD" id="SFLDG01121">
    <property type="entry name" value="Diphthamide_biosynthesis"/>
    <property type="match status" value="1"/>
</dbReference>
<feature type="transmembrane region" description="Helical" evidence="23">
    <location>
        <begin position="1022"/>
        <end position="1041"/>
    </location>
</feature>
<dbReference type="GO" id="GO:0017183">
    <property type="term" value="P:protein histidyl modification to diphthamide"/>
    <property type="evidence" value="ECO:0007669"/>
    <property type="project" value="UniProtKB-UniPathway"/>
</dbReference>
<comment type="subcellular location">
    <subcellularLocation>
        <location evidence="2">Endoplasmic reticulum membrane</location>
        <topology evidence="2">Multi-pass membrane protein</topology>
    </subcellularLocation>
</comment>
<keyword evidence="8 23" id="KW-0812">Transmembrane</keyword>
<feature type="region of interest" description="Disordered" evidence="22">
    <location>
        <begin position="644"/>
        <end position="669"/>
    </location>
</feature>
<evidence type="ECO:0000256" key="8">
    <source>
        <dbReference type="ARBA" id="ARBA00022692"/>
    </source>
</evidence>
<dbReference type="AlphaFoldDB" id="F0XHU1"/>
<dbReference type="SFLD" id="SFLDF00408">
    <property type="entry name" value="Diphthamide_biosynthesis_famil"/>
    <property type="match status" value="1"/>
</dbReference>
<evidence type="ECO:0000256" key="14">
    <source>
        <dbReference type="ARBA" id="ARBA00023136"/>
    </source>
</evidence>
<dbReference type="RefSeq" id="XP_014172174.1">
    <property type="nucleotide sequence ID" value="XM_014316699.1"/>
</dbReference>
<dbReference type="GO" id="GO:0005789">
    <property type="term" value="C:endoplasmic reticulum membrane"/>
    <property type="evidence" value="ECO:0007669"/>
    <property type="project" value="UniProtKB-SubCell"/>
</dbReference>
<evidence type="ECO:0000256" key="11">
    <source>
        <dbReference type="ARBA" id="ARBA00022989"/>
    </source>
</evidence>
<feature type="region of interest" description="Disordered" evidence="22">
    <location>
        <begin position="402"/>
        <end position="468"/>
    </location>
</feature>
<comment type="cofactor">
    <cofactor evidence="1">
        <name>[4Fe-4S] cluster</name>
        <dbReference type="ChEBI" id="CHEBI:49883"/>
    </cofactor>
</comment>
<dbReference type="NCBIfam" id="TIGR00272">
    <property type="entry name" value="DPH2"/>
    <property type="match status" value="1"/>
</dbReference>
<feature type="transmembrane region" description="Helical" evidence="23">
    <location>
        <begin position="719"/>
        <end position="740"/>
    </location>
</feature>
<comment type="pathway">
    <text evidence="3">Protein modification; protein glycosylation.</text>
</comment>
<dbReference type="GO" id="GO:0006488">
    <property type="term" value="P:dolichol-linked oligosaccharide biosynthetic process"/>
    <property type="evidence" value="ECO:0007669"/>
    <property type="project" value="InterPro"/>
</dbReference>
<dbReference type="GO" id="GO:0046872">
    <property type="term" value="F:metal ion binding"/>
    <property type="evidence" value="ECO:0007669"/>
    <property type="project" value="UniProtKB-KW"/>
</dbReference>
<sequence length="1137" mass="121746">MAELTAAPVLSTPAENLFEAAEPLPDFATLPRRSDDELREVYEISRTAREIHAAKRRRIALQFPDTMLGDAPRVVGLLGGELAAVQRSEDEQDEKEEAKIYILADTSYSACCVDEVAAEHADADVVVHYGRSCLSPTSRLPVIYVFTRHPLDEAQVVAAFVREFPDPADARPVILMADVTYQDHVPAVYADLQRRGYAHVLSTAVVHNPVGSLPNRTMIDADGQTVADEAVQLQDCAVFHVSAPPTSLLLALAAKVQAFFVYPTEMDGLSDVLSPATRGMLGRRYAKVLRMATAGVIGILVNTLSVSNYLAAVDTLRRRIAAAGKKSYMVVVGKLNPVKLANFAEIDGWVVVGCWESSLLEDDAGFYQPVVTPFELEMALTSDEERVWGLKWWGGLEGLSSVPEAEKKGEGEGEGEDETERKDGSDDESESEVPQFDLRTGRLVTTSRPMRKSARTRKKTNKTESSADTAVLSGALALRGKAELATINGVVSPGAEFLRSQRTWQGLGTDYNDEEEEPSTLIEEGRSGIARGYTPKFQAPQLEAPTWRVLAKDDEKLEDSTTRAPMVDGKADKTAAAASSGAAVRGASLLIVLQIAARAATFVANQLLLRYLTAQLLGVATQLEVYYLSVLFFARESLRVAIQRQGGRGEEKEKKGQPGDDRPKGQRSTTAMASQSAVNLAYVSILLGAAVALLLGWLYRASTASSAVADTPFLAPALYLYGVAAVLELLSEPAFVVLQLRLRFGARAAAESVGTALRCVVTLGTAVVAARGGDIDVGVLPFALGQLAYALGLLAVYGWQGASLARQDGFSLLPRWLERGRGEREETKETNATRGRKQSNTVLSLFDRSTLRLASSMTAQSLVKHVLTQGDTFLVSVLSTPTAQGVYALANNYGGLAARLLFQPVEESSRNYFSRLLAGDEKTDKKENAASPTPPNILQASHDLQTLLRIYSLFSVVVTALGPTAAAPFLALVTGPRWAGSGAAATLAAYMWYLPLLAANGVAEAFVASVAAEADVHRQSAWMGVFSLIFAAAGFVCLRVLDAGAAGLVAANAVNMACRIVWCAVFIRRYFVARHVTFSLTKAFLPRPGTVAAGAVASMAVRRLVLSPADAVGAGAITQILQLARIAAVGLPLVVAV</sequence>
<evidence type="ECO:0000256" key="5">
    <source>
        <dbReference type="ARBA" id="ARBA00006179"/>
    </source>
</evidence>